<accession>A0AAN8WLC3</accession>
<dbReference type="EMBL" id="JAXCGZ010017345">
    <property type="protein sequence ID" value="KAK7068262.1"/>
    <property type="molecule type" value="Genomic_DNA"/>
</dbReference>
<reference evidence="2 3" key="1">
    <citation type="submission" date="2023-11" db="EMBL/GenBank/DDBJ databases">
        <title>Halocaridina rubra genome assembly.</title>
        <authorList>
            <person name="Smith C."/>
        </authorList>
    </citation>
    <scope>NUCLEOTIDE SEQUENCE [LARGE SCALE GENOMIC DNA]</scope>
    <source>
        <strain evidence="2">EP-1</strain>
        <tissue evidence="2">Whole</tissue>
    </source>
</reference>
<keyword evidence="1" id="KW-0732">Signal</keyword>
<feature type="signal peptide" evidence="1">
    <location>
        <begin position="1"/>
        <end position="26"/>
    </location>
</feature>
<keyword evidence="3" id="KW-1185">Reference proteome</keyword>
<evidence type="ECO:0000313" key="2">
    <source>
        <dbReference type="EMBL" id="KAK7068262.1"/>
    </source>
</evidence>
<sequence length="158" mass="17474">MAHVSRITLSVCFILTVALMSPVIESKRTCFTSLRLKTTSGYVDRDIPDFEVRSFLGSCSKIKKDCPGRVLDHIKNIFGNTVNPMTGDSTVQMCELFGRELLPSDEGDVDIKYKASSCGTEGYMGIGRLCCFKCRAGPYTFYHPIDHCAPTARPAWCG</sequence>
<comment type="caution">
    <text evidence="2">The sequence shown here is derived from an EMBL/GenBank/DDBJ whole genome shotgun (WGS) entry which is preliminary data.</text>
</comment>
<organism evidence="2 3">
    <name type="scientific">Halocaridina rubra</name>
    <name type="common">Hawaiian red shrimp</name>
    <dbReference type="NCBI Taxonomy" id="373956"/>
    <lineage>
        <taxon>Eukaryota</taxon>
        <taxon>Metazoa</taxon>
        <taxon>Ecdysozoa</taxon>
        <taxon>Arthropoda</taxon>
        <taxon>Crustacea</taxon>
        <taxon>Multicrustacea</taxon>
        <taxon>Malacostraca</taxon>
        <taxon>Eumalacostraca</taxon>
        <taxon>Eucarida</taxon>
        <taxon>Decapoda</taxon>
        <taxon>Pleocyemata</taxon>
        <taxon>Caridea</taxon>
        <taxon>Atyoidea</taxon>
        <taxon>Atyidae</taxon>
        <taxon>Halocaridina</taxon>
    </lineage>
</organism>
<protein>
    <submittedName>
        <fullName evidence="2">Uncharacterized protein</fullName>
    </submittedName>
</protein>
<dbReference type="AlphaFoldDB" id="A0AAN8WLC3"/>
<gene>
    <name evidence="2" type="ORF">SK128_007481</name>
</gene>
<dbReference type="Proteomes" id="UP001381693">
    <property type="component" value="Unassembled WGS sequence"/>
</dbReference>
<evidence type="ECO:0000256" key="1">
    <source>
        <dbReference type="SAM" id="SignalP"/>
    </source>
</evidence>
<feature type="chain" id="PRO_5042945660" evidence="1">
    <location>
        <begin position="27"/>
        <end position="158"/>
    </location>
</feature>
<name>A0AAN8WLC3_HALRR</name>
<proteinExistence type="predicted"/>
<evidence type="ECO:0000313" key="3">
    <source>
        <dbReference type="Proteomes" id="UP001381693"/>
    </source>
</evidence>